<dbReference type="Proteomes" id="UP000051658">
    <property type="component" value="Unassembled WGS sequence"/>
</dbReference>
<dbReference type="RefSeq" id="WP_034568661.1">
    <property type="nucleotide sequence ID" value="NZ_JQBS01000035.1"/>
</dbReference>
<protein>
    <submittedName>
        <fullName evidence="2">Uncharacterized protein</fullName>
    </submittedName>
</protein>
<proteinExistence type="predicted"/>
<accession>A0A0R2HWY1</accession>
<evidence type="ECO:0000313" key="2">
    <source>
        <dbReference type="EMBL" id="KRN54844.1"/>
    </source>
</evidence>
<dbReference type="EMBL" id="JQBS01000035">
    <property type="protein sequence ID" value="KRN54844.1"/>
    <property type="molecule type" value="Genomic_DNA"/>
</dbReference>
<keyword evidence="3" id="KW-1185">Reference proteome</keyword>
<sequence length="169" mass="19943">MYDQYGMAKQQEKAAKSREKDKKERNAKQRSKWNEERTKVKKEKETAETRRSSLEEELAKLEQANTDIFVLFDEIGENVTKKISEINNNKVFIEPNYAGGYVKDIKREYKGGIKYKLNTVLEYFNYYSENYEIIKSELDEKIENIGNKIAKLNGRILQIDYIIDVTYAD</sequence>
<evidence type="ECO:0000313" key="3">
    <source>
        <dbReference type="Proteomes" id="UP000051658"/>
    </source>
</evidence>
<dbReference type="PATRIC" id="fig|1449336.4.peg.2473"/>
<gene>
    <name evidence="2" type="ORF">IV74_GL002435</name>
</gene>
<dbReference type="GeneID" id="89589420"/>
<feature type="compositionally biased region" description="Basic and acidic residues" evidence="1">
    <location>
        <begin position="10"/>
        <end position="52"/>
    </location>
</feature>
<feature type="region of interest" description="Disordered" evidence="1">
    <location>
        <begin position="1"/>
        <end position="52"/>
    </location>
</feature>
<comment type="caution">
    <text evidence="2">The sequence shown here is derived from an EMBL/GenBank/DDBJ whole genome shotgun (WGS) entry which is preliminary data.</text>
</comment>
<organism evidence="2 3">
    <name type="scientific">Carnobacterium divergens DSM 20623</name>
    <dbReference type="NCBI Taxonomy" id="1449336"/>
    <lineage>
        <taxon>Bacteria</taxon>
        <taxon>Bacillati</taxon>
        <taxon>Bacillota</taxon>
        <taxon>Bacilli</taxon>
        <taxon>Lactobacillales</taxon>
        <taxon>Carnobacteriaceae</taxon>
        <taxon>Carnobacterium</taxon>
    </lineage>
</organism>
<reference evidence="2 3" key="1">
    <citation type="journal article" date="2015" name="Genome Announc.">
        <title>Expanding the biotechnology potential of lactobacilli through comparative genomics of 213 strains and associated genera.</title>
        <authorList>
            <person name="Sun Z."/>
            <person name="Harris H.M."/>
            <person name="McCann A."/>
            <person name="Guo C."/>
            <person name="Argimon S."/>
            <person name="Zhang W."/>
            <person name="Yang X."/>
            <person name="Jeffery I.B."/>
            <person name="Cooney J.C."/>
            <person name="Kagawa T.F."/>
            <person name="Liu W."/>
            <person name="Song Y."/>
            <person name="Salvetti E."/>
            <person name="Wrobel A."/>
            <person name="Rasinkangas P."/>
            <person name="Parkhill J."/>
            <person name="Rea M.C."/>
            <person name="O'Sullivan O."/>
            <person name="Ritari J."/>
            <person name="Douillard F.P."/>
            <person name="Paul Ross R."/>
            <person name="Yang R."/>
            <person name="Briner A.E."/>
            <person name="Felis G.E."/>
            <person name="de Vos W.M."/>
            <person name="Barrangou R."/>
            <person name="Klaenhammer T.R."/>
            <person name="Caufield P.W."/>
            <person name="Cui Y."/>
            <person name="Zhang H."/>
            <person name="O'Toole P.W."/>
        </authorList>
    </citation>
    <scope>NUCLEOTIDE SEQUENCE [LARGE SCALE GENOMIC DNA]</scope>
    <source>
        <strain evidence="2 3">DSM 20623</strain>
    </source>
</reference>
<name>A0A0R2HWY1_CARDV</name>
<dbReference type="AlphaFoldDB" id="A0A0R2HWY1"/>
<evidence type="ECO:0000256" key="1">
    <source>
        <dbReference type="SAM" id="MobiDB-lite"/>
    </source>
</evidence>